<dbReference type="Proteomes" id="UP000178893">
    <property type="component" value="Unassembled WGS sequence"/>
</dbReference>
<name>A0A1G2DVM7_9BACT</name>
<dbReference type="InterPro" id="IPR003439">
    <property type="entry name" value="ABC_transporter-like_ATP-bd"/>
</dbReference>
<dbReference type="SMART" id="SM00382">
    <property type="entry name" value="AAA"/>
    <property type="match status" value="1"/>
</dbReference>
<dbReference type="EMBL" id="MHLW01000031">
    <property type="protein sequence ID" value="OGZ17603.1"/>
    <property type="molecule type" value="Genomic_DNA"/>
</dbReference>
<gene>
    <name evidence="6" type="ORF">A2V72_02380</name>
</gene>
<dbReference type="GO" id="GO:0016887">
    <property type="term" value="F:ATP hydrolysis activity"/>
    <property type="evidence" value="ECO:0007669"/>
    <property type="project" value="InterPro"/>
</dbReference>
<dbReference type="FunFam" id="3.40.50.300:FF:000032">
    <property type="entry name" value="Export ABC transporter ATP-binding protein"/>
    <property type="match status" value="1"/>
</dbReference>
<dbReference type="InterPro" id="IPR017911">
    <property type="entry name" value="MacB-like_ATP-bd"/>
</dbReference>
<dbReference type="SUPFAM" id="SSF52540">
    <property type="entry name" value="P-loop containing nucleoside triphosphate hydrolases"/>
    <property type="match status" value="1"/>
</dbReference>
<sequence>WKTYRLGEVDLTILKGVSLVINKGSFVAIMGPSGSGKSTLLHIIGALDVPSKGKVFLEKEEISKFPEDDLAKIRGQRIGFVFQQFNLLPNLTALENVVLPMVFQGIGEKERTERAKELLVEMGLGERFNHKPNELSGGEKQRIAIARALANDPDIIVADEPTGNLDSATGEKIMDIFIELHKKQKKTIIVVTHDPNIAEYTEETIHIKDGQIIKNHFQKEKVLWEK</sequence>
<evidence type="ECO:0000313" key="7">
    <source>
        <dbReference type="Proteomes" id="UP000178893"/>
    </source>
</evidence>
<dbReference type="GO" id="GO:0005524">
    <property type="term" value="F:ATP binding"/>
    <property type="evidence" value="ECO:0007669"/>
    <property type="project" value="UniProtKB-KW"/>
</dbReference>
<keyword evidence="3" id="KW-0547">Nucleotide-binding</keyword>
<dbReference type="PROSITE" id="PS00211">
    <property type="entry name" value="ABC_TRANSPORTER_1"/>
    <property type="match status" value="1"/>
</dbReference>
<dbReference type="GO" id="GO:0098796">
    <property type="term" value="C:membrane protein complex"/>
    <property type="evidence" value="ECO:0007669"/>
    <property type="project" value="UniProtKB-ARBA"/>
</dbReference>
<dbReference type="Gene3D" id="3.40.50.300">
    <property type="entry name" value="P-loop containing nucleotide triphosphate hydrolases"/>
    <property type="match status" value="1"/>
</dbReference>
<accession>A0A1G2DVM7</accession>
<dbReference type="PROSITE" id="PS50893">
    <property type="entry name" value="ABC_TRANSPORTER_2"/>
    <property type="match status" value="1"/>
</dbReference>
<reference evidence="6 7" key="1">
    <citation type="journal article" date="2016" name="Nat. Commun.">
        <title>Thousands of microbial genomes shed light on interconnected biogeochemical processes in an aquifer system.</title>
        <authorList>
            <person name="Anantharaman K."/>
            <person name="Brown C.T."/>
            <person name="Hug L.A."/>
            <person name="Sharon I."/>
            <person name="Castelle C.J."/>
            <person name="Probst A.J."/>
            <person name="Thomas B.C."/>
            <person name="Singh A."/>
            <person name="Wilkins M.J."/>
            <person name="Karaoz U."/>
            <person name="Brodie E.L."/>
            <person name="Williams K.H."/>
            <person name="Hubbard S.S."/>
            <person name="Banfield J.F."/>
        </authorList>
    </citation>
    <scope>NUCLEOTIDE SEQUENCE [LARGE SCALE GENOMIC DNA]</scope>
</reference>
<dbReference type="InterPro" id="IPR003593">
    <property type="entry name" value="AAA+_ATPase"/>
</dbReference>
<evidence type="ECO:0000256" key="4">
    <source>
        <dbReference type="ARBA" id="ARBA00022840"/>
    </source>
</evidence>
<feature type="domain" description="ABC transporter" evidence="5">
    <location>
        <begin position="1"/>
        <end position="226"/>
    </location>
</feature>
<evidence type="ECO:0000256" key="3">
    <source>
        <dbReference type="ARBA" id="ARBA00022741"/>
    </source>
</evidence>
<keyword evidence="2" id="KW-0813">Transport</keyword>
<proteinExistence type="inferred from homology"/>
<dbReference type="InterPro" id="IPR027417">
    <property type="entry name" value="P-loop_NTPase"/>
</dbReference>
<evidence type="ECO:0000256" key="1">
    <source>
        <dbReference type="ARBA" id="ARBA00005417"/>
    </source>
</evidence>
<keyword evidence="4 6" id="KW-0067">ATP-binding</keyword>
<comment type="caution">
    <text evidence="6">The sequence shown here is derived from an EMBL/GenBank/DDBJ whole genome shotgun (WGS) entry which is preliminary data.</text>
</comment>
<organism evidence="6 7">
    <name type="scientific">Candidatus Nealsonbacteria bacterium RBG_13_37_56</name>
    <dbReference type="NCBI Taxonomy" id="1801661"/>
    <lineage>
        <taxon>Bacteria</taxon>
        <taxon>Candidatus Nealsoniibacteriota</taxon>
    </lineage>
</organism>
<dbReference type="Pfam" id="PF00005">
    <property type="entry name" value="ABC_tran"/>
    <property type="match status" value="1"/>
</dbReference>
<feature type="non-terminal residue" evidence="6">
    <location>
        <position position="1"/>
    </location>
</feature>
<dbReference type="AlphaFoldDB" id="A0A1G2DVM7"/>
<dbReference type="PANTHER" id="PTHR42798">
    <property type="entry name" value="LIPOPROTEIN-RELEASING SYSTEM ATP-BINDING PROTEIN LOLD"/>
    <property type="match status" value="1"/>
</dbReference>
<dbReference type="CDD" id="cd03255">
    <property type="entry name" value="ABC_MJ0796_LolCDE_FtsE"/>
    <property type="match status" value="1"/>
</dbReference>
<dbReference type="InterPro" id="IPR017871">
    <property type="entry name" value="ABC_transporter-like_CS"/>
</dbReference>
<dbReference type="PANTHER" id="PTHR42798:SF6">
    <property type="entry name" value="CELL DIVISION ATP-BINDING PROTEIN FTSE"/>
    <property type="match status" value="1"/>
</dbReference>
<evidence type="ECO:0000256" key="2">
    <source>
        <dbReference type="ARBA" id="ARBA00022448"/>
    </source>
</evidence>
<evidence type="ECO:0000259" key="5">
    <source>
        <dbReference type="PROSITE" id="PS50893"/>
    </source>
</evidence>
<dbReference type="GO" id="GO:0022857">
    <property type="term" value="F:transmembrane transporter activity"/>
    <property type="evidence" value="ECO:0007669"/>
    <property type="project" value="UniProtKB-ARBA"/>
</dbReference>
<comment type="similarity">
    <text evidence="1">Belongs to the ABC transporter superfamily.</text>
</comment>
<protein>
    <submittedName>
        <fullName evidence="6">ABC transporter ATP-binding protein</fullName>
    </submittedName>
</protein>
<evidence type="ECO:0000313" key="6">
    <source>
        <dbReference type="EMBL" id="OGZ17603.1"/>
    </source>
</evidence>